<dbReference type="EMBL" id="QLYX01000022">
    <property type="protein sequence ID" value="RAY11068.1"/>
    <property type="molecule type" value="Genomic_DNA"/>
</dbReference>
<dbReference type="Proteomes" id="UP000251891">
    <property type="component" value="Unassembled WGS sequence"/>
</dbReference>
<feature type="transmembrane region" description="Helical" evidence="1">
    <location>
        <begin position="84"/>
        <end position="109"/>
    </location>
</feature>
<organism evidence="3 4">
    <name type="scientific">Actinomadura craniellae</name>
    <dbReference type="NCBI Taxonomy" id="2231787"/>
    <lineage>
        <taxon>Bacteria</taxon>
        <taxon>Bacillati</taxon>
        <taxon>Actinomycetota</taxon>
        <taxon>Actinomycetes</taxon>
        <taxon>Streptosporangiales</taxon>
        <taxon>Thermomonosporaceae</taxon>
        <taxon>Actinomadura</taxon>
    </lineage>
</organism>
<evidence type="ECO:0000313" key="3">
    <source>
        <dbReference type="EMBL" id="RAY11068.1"/>
    </source>
</evidence>
<name>A0A365GWC7_9ACTN</name>
<accession>A0A365GWC7</accession>
<gene>
    <name evidence="3" type="ORF">DPM19_32390</name>
</gene>
<comment type="caution">
    <text evidence="3">The sequence shown here is derived from an EMBL/GenBank/DDBJ whole genome shotgun (WGS) entry which is preliminary data.</text>
</comment>
<sequence>MGTHVPLASYGSYEEAQRAVDSLSDRRFPVEHTVIVGMDLKLVERVLGRLTMLRAASLGAASGLWFGLLIGLFFAIFTPGLRNSIAVILWGLFWGLVAGALFGLVAHALQRGRRDFLSRSEMVADRYEVRVTPDRLDEARRMLETGPH</sequence>
<feature type="domain" description="General stress protein 17M-like" evidence="2">
    <location>
        <begin position="7"/>
        <end position="82"/>
    </location>
</feature>
<dbReference type="InterPro" id="IPR025889">
    <property type="entry name" value="GSP17M-like_dom"/>
</dbReference>
<protein>
    <recommendedName>
        <fullName evidence="2">General stress protein 17M-like domain-containing protein</fullName>
    </recommendedName>
</protein>
<dbReference type="OrthoDB" id="3381462at2"/>
<proteinExistence type="predicted"/>
<keyword evidence="1" id="KW-0472">Membrane</keyword>
<evidence type="ECO:0000313" key="4">
    <source>
        <dbReference type="Proteomes" id="UP000251891"/>
    </source>
</evidence>
<keyword evidence="4" id="KW-1185">Reference proteome</keyword>
<evidence type="ECO:0000256" key="1">
    <source>
        <dbReference type="SAM" id="Phobius"/>
    </source>
</evidence>
<keyword evidence="1" id="KW-0812">Transmembrane</keyword>
<dbReference type="AlphaFoldDB" id="A0A365GWC7"/>
<feature type="transmembrane region" description="Helical" evidence="1">
    <location>
        <begin position="55"/>
        <end position="78"/>
    </location>
</feature>
<dbReference type="Pfam" id="PF11181">
    <property type="entry name" value="YflT"/>
    <property type="match status" value="1"/>
</dbReference>
<keyword evidence="1" id="KW-1133">Transmembrane helix</keyword>
<evidence type="ECO:0000259" key="2">
    <source>
        <dbReference type="Pfam" id="PF11181"/>
    </source>
</evidence>
<reference evidence="3 4" key="1">
    <citation type="submission" date="2018-06" db="EMBL/GenBank/DDBJ databases">
        <title>Actinomadura craniellae sp. nov. isolated from marine sponge Craniella sp.</title>
        <authorList>
            <person name="Li L."/>
            <person name="Xu Q.H."/>
            <person name="Lin H.W."/>
            <person name="Lu Y.H."/>
        </authorList>
    </citation>
    <scope>NUCLEOTIDE SEQUENCE [LARGE SCALE GENOMIC DNA]</scope>
    <source>
        <strain evidence="3 4">LHW63021</strain>
    </source>
</reference>